<accession>A0A7W4VXA2</accession>
<evidence type="ECO:0000313" key="3">
    <source>
        <dbReference type="Proteomes" id="UP000589626"/>
    </source>
</evidence>
<dbReference type="NCBIfam" id="TIGR03083">
    <property type="entry name" value="maleylpyruvate isomerase family mycothiol-dependent enzyme"/>
    <property type="match status" value="1"/>
</dbReference>
<dbReference type="InterPro" id="IPR024344">
    <property type="entry name" value="MDMPI_metal-binding"/>
</dbReference>
<organism evidence="2 3">
    <name type="scientific">Nocardioides soli</name>
    <dbReference type="NCBI Taxonomy" id="1036020"/>
    <lineage>
        <taxon>Bacteria</taxon>
        <taxon>Bacillati</taxon>
        <taxon>Actinomycetota</taxon>
        <taxon>Actinomycetes</taxon>
        <taxon>Propionibacteriales</taxon>
        <taxon>Nocardioidaceae</taxon>
        <taxon>Nocardioides</taxon>
    </lineage>
</organism>
<dbReference type="Pfam" id="PF11716">
    <property type="entry name" value="MDMPI_N"/>
    <property type="match status" value="1"/>
</dbReference>
<dbReference type="RefSeq" id="WP_183593298.1">
    <property type="nucleotide sequence ID" value="NZ_JACHWR010000002.1"/>
</dbReference>
<sequence length="231" mass="23974">MTPREHLRVAAAEYERFGTLATGLDPERLGRPTGLPGWRVADLVEHVRRAQLLEAAALGEPAPAAADDLRAARAAFARAVERLGDPDPTRPVELVGGVVVMEVAAPLIAAEAAIHVVDLARALGGPGGLGGSALASCAAALGPMLTFVGGLGAPEPEETSVELAGRLVDVRLRRTAGRWRPDRAPGPASVRFAGDDDHLVLLGFGRGGAERLTVTGDRLLATRFKTAFPGP</sequence>
<dbReference type="Proteomes" id="UP000589626">
    <property type="component" value="Unassembled WGS sequence"/>
</dbReference>
<proteinExistence type="predicted"/>
<evidence type="ECO:0000313" key="2">
    <source>
        <dbReference type="EMBL" id="MBB3043479.1"/>
    </source>
</evidence>
<keyword evidence="3" id="KW-1185">Reference proteome</keyword>
<feature type="domain" description="Mycothiol-dependent maleylpyruvate isomerase metal-binding" evidence="1">
    <location>
        <begin position="11"/>
        <end position="56"/>
    </location>
</feature>
<protein>
    <submittedName>
        <fullName evidence="2">Uncharacterized protein (TIGR03083 family)</fullName>
    </submittedName>
</protein>
<dbReference type="Gene3D" id="1.20.120.450">
    <property type="entry name" value="dinb family like domain"/>
    <property type="match status" value="1"/>
</dbReference>
<dbReference type="InterPro" id="IPR034660">
    <property type="entry name" value="DinB/YfiT-like"/>
</dbReference>
<dbReference type="InterPro" id="IPR017517">
    <property type="entry name" value="Maleyloyr_isom"/>
</dbReference>
<comment type="caution">
    <text evidence="2">The sequence shown here is derived from an EMBL/GenBank/DDBJ whole genome shotgun (WGS) entry which is preliminary data.</text>
</comment>
<evidence type="ECO:0000259" key="1">
    <source>
        <dbReference type="Pfam" id="PF11716"/>
    </source>
</evidence>
<name>A0A7W4VXA2_9ACTN</name>
<gene>
    <name evidence="2" type="ORF">FHU40_003297</name>
</gene>
<reference evidence="2 3" key="1">
    <citation type="submission" date="2020-08" db="EMBL/GenBank/DDBJ databases">
        <title>Sequencing the genomes of 1000 actinobacteria strains.</title>
        <authorList>
            <person name="Klenk H.-P."/>
        </authorList>
    </citation>
    <scope>NUCLEOTIDE SEQUENCE [LARGE SCALE GENOMIC DNA]</scope>
    <source>
        <strain evidence="2 3">DSM 105498</strain>
    </source>
</reference>
<dbReference type="GO" id="GO:0046872">
    <property type="term" value="F:metal ion binding"/>
    <property type="evidence" value="ECO:0007669"/>
    <property type="project" value="InterPro"/>
</dbReference>
<dbReference type="SUPFAM" id="SSF109854">
    <property type="entry name" value="DinB/YfiT-like putative metalloenzymes"/>
    <property type="match status" value="1"/>
</dbReference>
<dbReference type="EMBL" id="JACHWR010000002">
    <property type="protein sequence ID" value="MBB3043479.1"/>
    <property type="molecule type" value="Genomic_DNA"/>
</dbReference>
<dbReference type="AlphaFoldDB" id="A0A7W4VXA2"/>